<comment type="caution">
    <text evidence="2">The sequence shown here is derived from an EMBL/GenBank/DDBJ whole genome shotgun (WGS) entry which is preliminary data.</text>
</comment>
<name>A0A151M956_ALLMI</name>
<gene>
    <name evidence="2" type="ORF">Y1Q_0001355</name>
</gene>
<evidence type="ECO:0000256" key="1">
    <source>
        <dbReference type="SAM" id="MobiDB-lite"/>
    </source>
</evidence>
<feature type="region of interest" description="Disordered" evidence="1">
    <location>
        <begin position="86"/>
        <end position="108"/>
    </location>
</feature>
<sequence length="108" mass="11611">MNQPPLLGTKVTSEQTVAAQLVLPEPVELSADLKALHRAKLPGAPVGGRTVIIIGSLGYTEGLMDSNGPKWHIQWDVKWRYPEPAAQSLPTSGTSSYPIQLPIDKDAV</sequence>
<protein>
    <submittedName>
        <fullName evidence="2">Uncharacterized protein</fullName>
    </submittedName>
</protein>
<evidence type="ECO:0000313" key="3">
    <source>
        <dbReference type="Proteomes" id="UP000050525"/>
    </source>
</evidence>
<dbReference type="EMBL" id="AKHW03006295">
    <property type="protein sequence ID" value="KYO21044.1"/>
    <property type="molecule type" value="Genomic_DNA"/>
</dbReference>
<evidence type="ECO:0000313" key="2">
    <source>
        <dbReference type="EMBL" id="KYO21044.1"/>
    </source>
</evidence>
<dbReference type="Proteomes" id="UP000050525">
    <property type="component" value="Unassembled WGS sequence"/>
</dbReference>
<dbReference type="AlphaFoldDB" id="A0A151M956"/>
<keyword evidence="3" id="KW-1185">Reference proteome</keyword>
<organism evidence="2 3">
    <name type="scientific">Alligator mississippiensis</name>
    <name type="common">American alligator</name>
    <dbReference type="NCBI Taxonomy" id="8496"/>
    <lineage>
        <taxon>Eukaryota</taxon>
        <taxon>Metazoa</taxon>
        <taxon>Chordata</taxon>
        <taxon>Craniata</taxon>
        <taxon>Vertebrata</taxon>
        <taxon>Euteleostomi</taxon>
        <taxon>Archelosauria</taxon>
        <taxon>Archosauria</taxon>
        <taxon>Crocodylia</taxon>
        <taxon>Alligatoridae</taxon>
        <taxon>Alligatorinae</taxon>
        <taxon>Alligator</taxon>
    </lineage>
</organism>
<accession>A0A151M956</accession>
<reference evidence="2 3" key="1">
    <citation type="journal article" date="2012" name="Genome Biol.">
        <title>Sequencing three crocodilian genomes to illuminate the evolution of archosaurs and amniotes.</title>
        <authorList>
            <person name="St John J.A."/>
            <person name="Braun E.L."/>
            <person name="Isberg S.R."/>
            <person name="Miles L.G."/>
            <person name="Chong A.Y."/>
            <person name="Gongora J."/>
            <person name="Dalzell P."/>
            <person name="Moran C."/>
            <person name="Bed'hom B."/>
            <person name="Abzhanov A."/>
            <person name="Burgess S.C."/>
            <person name="Cooksey A.M."/>
            <person name="Castoe T.A."/>
            <person name="Crawford N.G."/>
            <person name="Densmore L.D."/>
            <person name="Drew J.C."/>
            <person name="Edwards S.V."/>
            <person name="Faircloth B.C."/>
            <person name="Fujita M.K."/>
            <person name="Greenwold M.J."/>
            <person name="Hoffmann F.G."/>
            <person name="Howard J.M."/>
            <person name="Iguchi T."/>
            <person name="Janes D.E."/>
            <person name="Khan S.Y."/>
            <person name="Kohno S."/>
            <person name="de Koning A.J."/>
            <person name="Lance S.L."/>
            <person name="McCarthy F.M."/>
            <person name="McCormack J.E."/>
            <person name="Merchant M.E."/>
            <person name="Peterson D.G."/>
            <person name="Pollock D.D."/>
            <person name="Pourmand N."/>
            <person name="Raney B.J."/>
            <person name="Roessler K.A."/>
            <person name="Sanford J.R."/>
            <person name="Sawyer R.H."/>
            <person name="Schmidt C.J."/>
            <person name="Triplett E.W."/>
            <person name="Tuberville T.D."/>
            <person name="Venegas-Anaya M."/>
            <person name="Howard J.T."/>
            <person name="Jarvis E.D."/>
            <person name="Guillette L.J.Jr."/>
            <person name="Glenn T.C."/>
            <person name="Green R.E."/>
            <person name="Ray D.A."/>
        </authorList>
    </citation>
    <scope>NUCLEOTIDE SEQUENCE [LARGE SCALE GENOMIC DNA]</scope>
    <source>
        <strain evidence="2">KSC_2009_1</strain>
    </source>
</reference>
<proteinExistence type="predicted"/>
<feature type="compositionally biased region" description="Polar residues" evidence="1">
    <location>
        <begin position="88"/>
        <end position="98"/>
    </location>
</feature>